<proteinExistence type="predicted"/>
<sequence length="49" mass="5606">MSEKVAELEKAKDAVRWLLDHANGLVDMHGLAYWARRVEAIRDEIKGTL</sequence>
<dbReference type="EMBL" id="ON970578">
    <property type="protein sequence ID" value="UVK59881.1"/>
    <property type="molecule type" value="Genomic_DNA"/>
</dbReference>
<evidence type="ECO:0000313" key="2">
    <source>
        <dbReference type="Proteomes" id="UP001059192"/>
    </source>
</evidence>
<keyword evidence="2" id="KW-1185">Reference proteome</keyword>
<name>A0A9E7QCP0_9CAUD</name>
<reference evidence="1" key="1">
    <citation type="submission" date="2022-07" db="EMBL/GenBank/DDBJ databases">
        <authorList>
            <person name="Basulto B.M."/>
            <person name="Goecke B.E."/>
            <person name="Engstrom E.M."/>
            <person name="Moore Y."/>
            <person name="Pitman H.D."/>
            <person name="Schroeder M.D."/>
            <person name="Simpson G.E."/>
            <person name="Welch N."/>
            <person name="Tibbetts T.J."/>
            <person name="Butela K.A."/>
            <person name="Garlena R.A."/>
            <person name="Russell D.A."/>
            <person name="Jacobs-Sera D."/>
            <person name="Hatfull G.F."/>
        </authorList>
    </citation>
    <scope>NUCLEOTIDE SEQUENCE</scope>
</reference>
<dbReference type="Proteomes" id="UP001059192">
    <property type="component" value="Segment"/>
</dbReference>
<evidence type="ECO:0000313" key="1">
    <source>
        <dbReference type="EMBL" id="UVK59881.1"/>
    </source>
</evidence>
<gene>
    <name evidence="1" type="primary">141</name>
    <name evidence="1" type="ORF">SEA_ALEEMILY_141</name>
</gene>
<organism evidence="1 2">
    <name type="scientific">Gordonia phage Aleemily</name>
    <dbReference type="NCBI Taxonomy" id="2965181"/>
    <lineage>
        <taxon>Viruses</taxon>
        <taxon>Duplodnaviria</taxon>
        <taxon>Heunggongvirae</taxon>
        <taxon>Uroviricota</taxon>
        <taxon>Caudoviricetes</taxon>
        <taxon>Kruegerviridae</taxon>
        <taxon>Cafassovirus</taxon>
        <taxon>Cafassovirus aleemily</taxon>
    </lineage>
</organism>
<accession>A0A9E7QCP0</accession>
<protein>
    <submittedName>
        <fullName evidence="1">Uncharacterized protein</fullName>
    </submittedName>
</protein>